<proteinExistence type="predicted"/>
<sequence>MAQCRESRVTGALYIAGNPGGLFYLRDGVVTGVRSPGSPGADTLVARGNVGNADTRALTATVLHDGAFAMVTGDIERYVIGGSAELPFVPASDGVTVDQLLAETTDRLDVVASLPVLVSPHRDRVVPARSAGPAELGAERQEIVAHATGRRTARDIAFAIGASLYPVTAEISRMLDEKLLETAPAAAAFNFVHGGLASLRPRADTVTDRRAEEVGVPPLPTRRPGRTRSGPAPG</sequence>
<name>A0A7W7T2L9_9PSEU</name>
<dbReference type="RefSeq" id="WP_184668951.1">
    <property type="nucleotide sequence ID" value="NZ_BAABAI010000001.1"/>
</dbReference>
<feature type="region of interest" description="Disordered" evidence="1">
    <location>
        <begin position="203"/>
        <end position="234"/>
    </location>
</feature>
<dbReference type="AlphaFoldDB" id="A0A7W7T2L9"/>
<dbReference type="Proteomes" id="UP000542674">
    <property type="component" value="Unassembled WGS sequence"/>
</dbReference>
<organism evidence="2 3">
    <name type="scientific">Saccharothrix violaceirubra</name>
    <dbReference type="NCBI Taxonomy" id="413306"/>
    <lineage>
        <taxon>Bacteria</taxon>
        <taxon>Bacillati</taxon>
        <taxon>Actinomycetota</taxon>
        <taxon>Actinomycetes</taxon>
        <taxon>Pseudonocardiales</taxon>
        <taxon>Pseudonocardiaceae</taxon>
        <taxon>Saccharothrix</taxon>
    </lineage>
</organism>
<gene>
    <name evidence="2" type="ORF">F4559_002788</name>
</gene>
<evidence type="ECO:0000256" key="1">
    <source>
        <dbReference type="SAM" id="MobiDB-lite"/>
    </source>
</evidence>
<dbReference type="EMBL" id="JACHJS010000001">
    <property type="protein sequence ID" value="MBB4965429.1"/>
    <property type="molecule type" value="Genomic_DNA"/>
</dbReference>
<evidence type="ECO:0000313" key="2">
    <source>
        <dbReference type="EMBL" id="MBB4965429.1"/>
    </source>
</evidence>
<keyword evidence="3" id="KW-1185">Reference proteome</keyword>
<evidence type="ECO:0000313" key="3">
    <source>
        <dbReference type="Proteomes" id="UP000542674"/>
    </source>
</evidence>
<protein>
    <submittedName>
        <fullName evidence="2">Uncharacterized protein</fullName>
    </submittedName>
</protein>
<reference evidence="2 3" key="1">
    <citation type="submission" date="2020-08" db="EMBL/GenBank/DDBJ databases">
        <title>Sequencing the genomes of 1000 actinobacteria strains.</title>
        <authorList>
            <person name="Klenk H.-P."/>
        </authorList>
    </citation>
    <scope>NUCLEOTIDE SEQUENCE [LARGE SCALE GENOMIC DNA]</scope>
    <source>
        <strain evidence="2 3">DSM 45084</strain>
    </source>
</reference>
<accession>A0A7W7T2L9</accession>
<feature type="compositionally biased region" description="Basic and acidic residues" evidence="1">
    <location>
        <begin position="203"/>
        <end position="213"/>
    </location>
</feature>
<comment type="caution">
    <text evidence="2">The sequence shown here is derived from an EMBL/GenBank/DDBJ whole genome shotgun (WGS) entry which is preliminary data.</text>
</comment>